<feature type="non-terminal residue" evidence="1">
    <location>
        <position position="90"/>
    </location>
</feature>
<evidence type="ECO:0000313" key="1">
    <source>
        <dbReference type="EMBL" id="CAH0716069.1"/>
    </source>
</evidence>
<name>A0A8J9Y3J4_9NEOP</name>
<dbReference type="Proteomes" id="UP000838878">
    <property type="component" value="Chromosome 11"/>
</dbReference>
<dbReference type="AlphaFoldDB" id="A0A8J9Y3J4"/>
<organism evidence="1 2">
    <name type="scientific">Brenthis ino</name>
    <name type="common">lesser marbled fritillary</name>
    <dbReference type="NCBI Taxonomy" id="405034"/>
    <lineage>
        <taxon>Eukaryota</taxon>
        <taxon>Metazoa</taxon>
        <taxon>Ecdysozoa</taxon>
        <taxon>Arthropoda</taxon>
        <taxon>Hexapoda</taxon>
        <taxon>Insecta</taxon>
        <taxon>Pterygota</taxon>
        <taxon>Neoptera</taxon>
        <taxon>Endopterygota</taxon>
        <taxon>Lepidoptera</taxon>
        <taxon>Glossata</taxon>
        <taxon>Ditrysia</taxon>
        <taxon>Papilionoidea</taxon>
        <taxon>Nymphalidae</taxon>
        <taxon>Heliconiinae</taxon>
        <taxon>Argynnini</taxon>
        <taxon>Brenthis</taxon>
    </lineage>
</organism>
<proteinExistence type="predicted"/>
<accession>A0A8J9Y3J4</accession>
<protein>
    <submittedName>
        <fullName evidence="1">Uncharacterized protein</fullName>
    </submittedName>
</protein>
<gene>
    <name evidence="1" type="ORF">BINO364_LOCUS2907</name>
</gene>
<keyword evidence="2" id="KW-1185">Reference proteome</keyword>
<reference evidence="1" key="1">
    <citation type="submission" date="2021-12" db="EMBL/GenBank/DDBJ databases">
        <authorList>
            <person name="Martin H S."/>
        </authorList>
    </citation>
    <scope>NUCLEOTIDE SEQUENCE</scope>
</reference>
<sequence>MQPPNSRIAKTLCLDDEKNKNTQYLEANGLQTMMDLETDTRYESMLWCMQLLKKIQIGRDEDQTLPFNFMVSYNRPDGVFGSYTGNISHM</sequence>
<evidence type="ECO:0000313" key="2">
    <source>
        <dbReference type="Proteomes" id="UP000838878"/>
    </source>
</evidence>
<dbReference type="EMBL" id="OV170231">
    <property type="protein sequence ID" value="CAH0716069.1"/>
    <property type="molecule type" value="Genomic_DNA"/>
</dbReference>